<dbReference type="EMBL" id="LO018304">
    <property type="protein sequence ID" value="CUM58444.1"/>
    <property type="molecule type" value="Genomic_DNA"/>
</dbReference>
<evidence type="ECO:0000313" key="1">
    <source>
        <dbReference type="EMBL" id="CUM58444.1"/>
    </source>
</evidence>
<protein>
    <recommendedName>
        <fullName evidence="2">Response regulatory domain-containing protein</fullName>
    </recommendedName>
</protein>
<dbReference type="AlphaFoldDB" id="A0A1J1JDX0"/>
<reference evidence="1" key="1">
    <citation type="submission" date="2015-09" db="EMBL/GenBank/DDBJ databases">
        <authorList>
            <person name="Jackson K.R."/>
            <person name="Lunt B.L."/>
            <person name="Fisher J.N.B."/>
            <person name="Gardner A.V."/>
            <person name="Bailey M.E."/>
            <person name="Deus L.M."/>
            <person name="Earl A.S."/>
            <person name="Gibby P.D."/>
            <person name="Hartmann K.A."/>
            <person name="Liu J.E."/>
            <person name="Manci A.M."/>
            <person name="Nielsen D.A."/>
            <person name="Solomon M.B."/>
            <person name="Breakwell D.P."/>
            <person name="Burnett S.H."/>
            <person name="Grose J.H."/>
        </authorList>
    </citation>
    <scope>NUCLEOTIDE SEQUENCE</scope>
    <source>
        <strain evidence="1">7805</strain>
    </source>
</reference>
<gene>
    <name evidence="1" type="ORF">PLAM_0477</name>
</gene>
<proteinExistence type="predicted"/>
<dbReference type="RefSeq" id="WP_227350624.1">
    <property type="nucleotide sequence ID" value="NZ_JBAVBW010000174.1"/>
</dbReference>
<dbReference type="SUPFAM" id="SSF52172">
    <property type="entry name" value="CheY-like"/>
    <property type="match status" value="1"/>
</dbReference>
<accession>A0A1J1JDX0</accession>
<evidence type="ECO:0008006" key="2">
    <source>
        <dbReference type="Google" id="ProtNLM"/>
    </source>
</evidence>
<dbReference type="Gene3D" id="3.40.50.2300">
    <property type="match status" value="1"/>
</dbReference>
<dbReference type="InterPro" id="IPR011006">
    <property type="entry name" value="CheY-like_superfamily"/>
</dbReference>
<organism evidence="1">
    <name type="scientific">Planktothrix agardhii</name>
    <name type="common">Oscillatoria agardhii</name>
    <dbReference type="NCBI Taxonomy" id="1160"/>
    <lineage>
        <taxon>Bacteria</taxon>
        <taxon>Bacillati</taxon>
        <taxon>Cyanobacteriota</taxon>
        <taxon>Cyanophyceae</taxon>
        <taxon>Oscillatoriophycideae</taxon>
        <taxon>Oscillatoriales</taxon>
        <taxon>Microcoleaceae</taxon>
        <taxon>Planktothrix</taxon>
    </lineage>
</organism>
<name>A0A1J1JDX0_PLAAG</name>
<sequence length="133" mass="15336">MLSAGCDDFIRKPFTEDHIFEVLAKHLGIQYIYAEIQPILDINSENELISEELKVMSKDWMNQLYQASIEADSQAVIELIADTPDSEIDLRQFLAKAVRLEQITCKLLLLCQLTPEFLAKPFVIPWIKKQKLL</sequence>
<dbReference type="GeneID" id="77289243"/>